<reference evidence="3 4" key="1">
    <citation type="submission" date="2016-11" db="EMBL/GenBank/DDBJ databases">
        <authorList>
            <person name="Jaros S."/>
            <person name="Januszkiewicz K."/>
            <person name="Wedrychowicz H."/>
        </authorList>
    </citation>
    <scope>NUCLEOTIDE SEQUENCE [LARGE SCALE GENOMIC DNA]</scope>
    <source>
        <strain evidence="3 4">DSM 784</strain>
    </source>
</reference>
<dbReference type="AlphaFoldDB" id="A0A1K1T215"/>
<feature type="transmembrane region" description="Helical" evidence="1">
    <location>
        <begin position="241"/>
        <end position="258"/>
    </location>
</feature>
<evidence type="ECO:0000313" key="4">
    <source>
        <dbReference type="Proteomes" id="UP000183788"/>
    </source>
</evidence>
<feature type="transmembrane region" description="Helical" evidence="1">
    <location>
        <begin position="357"/>
        <end position="381"/>
    </location>
</feature>
<dbReference type="InterPro" id="IPR002656">
    <property type="entry name" value="Acyl_transf_3_dom"/>
</dbReference>
<name>A0A1K1T215_9BACT</name>
<feature type="transmembrane region" description="Helical" evidence="1">
    <location>
        <begin position="12"/>
        <end position="33"/>
    </location>
</feature>
<feature type="transmembrane region" description="Helical" evidence="1">
    <location>
        <begin position="85"/>
        <end position="105"/>
    </location>
</feature>
<feature type="transmembrane region" description="Helical" evidence="1">
    <location>
        <begin position="292"/>
        <end position="314"/>
    </location>
</feature>
<organism evidence="3 4">
    <name type="scientific">Chitinophaga sancti</name>
    <dbReference type="NCBI Taxonomy" id="1004"/>
    <lineage>
        <taxon>Bacteria</taxon>
        <taxon>Pseudomonadati</taxon>
        <taxon>Bacteroidota</taxon>
        <taxon>Chitinophagia</taxon>
        <taxon>Chitinophagales</taxon>
        <taxon>Chitinophagaceae</taxon>
        <taxon>Chitinophaga</taxon>
    </lineage>
</organism>
<feature type="transmembrane region" description="Helical" evidence="1">
    <location>
        <begin position="326"/>
        <end position="345"/>
    </location>
</feature>
<proteinExistence type="predicted"/>
<dbReference type="Proteomes" id="UP000183788">
    <property type="component" value="Unassembled WGS sequence"/>
</dbReference>
<feature type="transmembrane region" description="Helical" evidence="1">
    <location>
        <begin position="54"/>
        <end position="73"/>
    </location>
</feature>
<dbReference type="EMBL" id="FPIZ01000046">
    <property type="protein sequence ID" value="SFW90125.1"/>
    <property type="molecule type" value="Genomic_DNA"/>
</dbReference>
<dbReference type="STRING" id="1004.SAMN05661012_06555"/>
<dbReference type="PANTHER" id="PTHR23028">
    <property type="entry name" value="ACETYLTRANSFERASE"/>
    <property type="match status" value="1"/>
</dbReference>
<sequence length="407" mass="46653">MSIQHLKSTFMISPSEFAIFPVITVCLISLFLINKFVKIAPRTKGDLPLDGLRGYMALTVFLHHAALYCNLLVNGHWSVENMSAFVQFGQTSVFIFFMITGFIFFSKLIDATNKTIDWQKYYVARFLRIYPLYVIVLIMILVIIGKLSNWTLFPPFSDRIMEVIFWLFFSQTTLNDYQYAPTITSAVLWSLSREWQFYALFPLLGAVFLHIKISLKLILFSILLLLLFFIMNIPGDKMATIETNSPFLVGIFAAFLVRNKHIRQIGSKKIVALFVLLMIVFSYTYYHTIFSFFPYSLISISFIAIASGNSLFGILTNYISLILGQISYSIYLIHPVLLFVVYHMFPQIIQLVSSSQQSFWIVTSIVGALLMVICSLSFRFIEKPFIEMGSKVSNRITQIKSVSSQTT</sequence>
<gene>
    <name evidence="3" type="ORF">SAMN05661012_06555</name>
</gene>
<dbReference type="InterPro" id="IPR050879">
    <property type="entry name" value="Acyltransferase_3"/>
</dbReference>
<keyword evidence="3" id="KW-0808">Transferase</keyword>
<accession>A0A1K1T215</accession>
<feature type="transmembrane region" description="Helical" evidence="1">
    <location>
        <begin position="218"/>
        <end position="235"/>
    </location>
</feature>
<evidence type="ECO:0000259" key="2">
    <source>
        <dbReference type="Pfam" id="PF01757"/>
    </source>
</evidence>
<dbReference type="GO" id="GO:0000271">
    <property type="term" value="P:polysaccharide biosynthetic process"/>
    <property type="evidence" value="ECO:0007669"/>
    <property type="project" value="TreeGrafter"/>
</dbReference>
<feature type="domain" description="Acyltransferase 3" evidence="2">
    <location>
        <begin position="49"/>
        <end position="375"/>
    </location>
</feature>
<keyword evidence="3" id="KW-0012">Acyltransferase</keyword>
<feature type="transmembrane region" description="Helical" evidence="1">
    <location>
        <begin position="270"/>
        <end position="286"/>
    </location>
</feature>
<dbReference type="GO" id="GO:0016787">
    <property type="term" value="F:hydrolase activity"/>
    <property type="evidence" value="ECO:0007669"/>
    <property type="project" value="UniProtKB-KW"/>
</dbReference>
<evidence type="ECO:0000256" key="1">
    <source>
        <dbReference type="SAM" id="Phobius"/>
    </source>
</evidence>
<keyword evidence="3" id="KW-0378">Hydrolase</keyword>
<keyword evidence="1" id="KW-0812">Transmembrane</keyword>
<dbReference type="Pfam" id="PF01757">
    <property type="entry name" value="Acyl_transf_3"/>
    <property type="match status" value="1"/>
</dbReference>
<dbReference type="PANTHER" id="PTHR23028:SF53">
    <property type="entry name" value="ACYL_TRANSF_3 DOMAIN-CONTAINING PROTEIN"/>
    <property type="match status" value="1"/>
</dbReference>
<dbReference type="GO" id="GO:0016020">
    <property type="term" value="C:membrane"/>
    <property type="evidence" value="ECO:0007669"/>
    <property type="project" value="TreeGrafter"/>
</dbReference>
<keyword evidence="1" id="KW-1133">Transmembrane helix</keyword>
<protein>
    <submittedName>
        <fullName evidence="3">Peptidoglycan/LPS O-acetylase OafA/YrhL, contains acyltransferase and SGNH-hydrolase domains</fullName>
    </submittedName>
</protein>
<feature type="transmembrane region" description="Helical" evidence="1">
    <location>
        <begin position="126"/>
        <end position="145"/>
    </location>
</feature>
<evidence type="ECO:0000313" key="3">
    <source>
        <dbReference type="EMBL" id="SFW90125.1"/>
    </source>
</evidence>
<feature type="transmembrane region" description="Helical" evidence="1">
    <location>
        <begin position="195"/>
        <end position="211"/>
    </location>
</feature>
<dbReference type="GO" id="GO:0016747">
    <property type="term" value="F:acyltransferase activity, transferring groups other than amino-acyl groups"/>
    <property type="evidence" value="ECO:0007669"/>
    <property type="project" value="InterPro"/>
</dbReference>
<keyword evidence="1" id="KW-0472">Membrane</keyword>